<dbReference type="PANTHER" id="PTHR22916">
    <property type="entry name" value="GLYCOSYLTRANSFERASE"/>
    <property type="match status" value="1"/>
</dbReference>
<keyword evidence="1" id="KW-0812">Transmembrane</keyword>
<dbReference type="Pfam" id="PF00535">
    <property type="entry name" value="Glycos_transf_2"/>
    <property type="match status" value="1"/>
</dbReference>
<dbReference type="GO" id="GO:0016758">
    <property type="term" value="F:hexosyltransferase activity"/>
    <property type="evidence" value="ECO:0007669"/>
    <property type="project" value="UniProtKB-ARBA"/>
</dbReference>
<accession>A0A679GND3</accession>
<keyword evidence="1" id="KW-0472">Membrane</keyword>
<proteinExistence type="predicted"/>
<dbReference type="InterPro" id="IPR001173">
    <property type="entry name" value="Glyco_trans_2-like"/>
</dbReference>
<reference evidence="3 4" key="1">
    <citation type="journal article" date="2020" name="Microbiol. Resour. Announc.">
        <title>Complete genome sequence of Pseudomonas otitidis strain MrB4, isolated from Lake Biwa in Japan.</title>
        <authorList>
            <person name="Miyazaki K."/>
            <person name="Hase E."/>
            <person name="Maruya T."/>
        </authorList>
    </citation>
    <scope>NUCLEOTIDE SEQUENCE [LARGE SCALE GENOMIC DNA]</scope>
    <source>
        <strain evidence="3 4">MrB4</strain>
    </source>
</reference>
<dbReference type="PANTHER" id="PTHR22916:SF3">
    <property type="entry name" value="UDP-GLCNAC:BETAGAL BETA-1,3-N-ACETYLGLUCOSAMINYLTRANSFERASE-LIKE PROTEIN 1"/>
    <property type="match status" value="1"/>
</dbReference>
<feature type="domain" description="Glycosyltransferase 2-like" evidence="2">
    <location>
        <begin position="5"/>
        <end position="159"/>
    </location>
</feature>
<dbReference type="SUPFAM" id="SSF53448">
    <property type="entry name" value="Nucleotide-diphospho-sugar transferases"/>
    <property type="match status" value="1"/>
</dbReference>
<dbReference type="KEGG" id="poj:PtoMrB4_38550"/>
<dbReference type="Gene3D" id="3.90.550.10">
    <property type="entry name" value="Spore Coat Polysaccharide Biosynthesis Protein SpsA, Chain A"/>
    <property type="match status" value="1"/>
</dbReference>
<dbReference type="RefSeq" id="WP_172434235.1">
    <property type="nucleotide sequence ID" value="NZ_AP022642.1"/>
</dbReference>
<organism evidence="3 4">
    <name type="scientific">Metapseudomonas otitidis</name>
    <dbReference type="NCBI Taxonomy" id="319939"/>
    <lineage>
        <taxon>Bacteria</taxon>
        <taxon>Pseudomonadati</taxon>
        <taxon>Pseudomonadota</taxon>
        <taxon>Gammaproteobacteria</taxon>
        <taxon>Pseudomonadales</taxon>
        <taxon>Pseudomonadaceae</taxon>
        <taxon>Metapseudomonas</taxon>
    </lineage>
</organism>
<evidence type="ECO:0000313" key="3">
    <source>
        <dbReference type="EMBL" id="BCA29878.1"/>
    </source>
</evidence>
<keyword evidence="1" id="KW-1133">Transmembrane helix</keyword>
<gene>
    <name evidence="3" type="ORF">PtoMrB4_38550</name>
</gene>
<dbReference type="AlphaFoldDB" id="A0A679GND3"/>
<dbReference type="InterPro" id="IPR029044">
    <property type="entry name" value="Nucleotide-diphossugar_trans"/>
</dbReference>
<evidence type="ECO:0000259" key="2">
    <source>
        <dbReference type="Pfam" id="PF00535"/>
    </source>
</evidence>
<dbReference type="EMBL" id="AP022642">
    <property type="protein sequence ID" value="BCA29878.1"/>
    <property type="molecule type" value="Genomic_DNA"/>
</dbReference>
<dbReference type="Proteomes" id="UP000501237">
    <property type="component" value="Chromosome"/>
</dbReference>
<dbReference type="GeneID" id="57399075"/>
<protein>
    <recommendedName>
        <fullName evidence="2">Glycosyltransferase 2-like domain-containing protein</fullName>
    </recommendedName>
</protein>
<evidence type="ECO:0000313" key="4">
    <source>
        <dbReference type="Proteomes" id="UP000501237"/>
    </source>
</evidence>
<feature type="transmembrane region" description="Helical" evidence="1">
    <location>
        <begin position="286"/>
        <end position="308"/>
    </location>
</feature>
<evidence type="ECO:0000256" key="1">
    <source>
        <dbReference type="SAM" id="Phobius"/>
    </source>
</evidence>
<sequence>MTKVSVMMPAYNAEKFISQALDSILLQDFQDFQIVVSDDASTDGTADIVRVYQEKYPDKITAIYNSTNIGITANCNLALSHCVGDYVALFAGDDIMLQGKLSRQVELMDSTPKCVLCYHPVEIFDSDSNQTFFVTNKSYREDVYSTTDLLLKGGIPGGCSIMVRKSAIPTGGYDSRLKTVSDWLFFLEISMSGELHKLDLVLARYRKHQAGASQLAYSLLSESLYALDIFKEKYPNRTELLELLPQAKARYLAGEAFRKLEVDPILALRLATEVLVYKPASAKYRILYFITLVIRYFPGGKLLGMMLLSFKYSLKRFLG</sequence>
<name>A0A679GND3_9GAMM</name>